<dbReference type="Pfam" id="PF04542">
    <property type="entry name" value="Sigma70_r2"/>
    <property type="match status" value="1"/>
</dbReference>
<dbReference type="SUPFAM" id="SSF88659">
    <property type="entry name" value="Sigma3 and sigma4 domains of RNA polymerase sigma factors"/>
    <property type="match status" value="1"/>
</dbReference>
<proteinExistence type="inferred from homology"/>
<evidence type="ECO:0000259" key="6">
    <source>
        <dbReference type="Pfam" id="PF08281"/>
    </source>
</evidence>
<comment type="similarity">
    <text evidence="1">Belongs to the sigma-70 factor family. ECF subfamily.</text>
</comment>
<evidence type="ECO:0000256" key="4">
    <source>
        <dbReference type="ARBA" id="ARBA00023163"/>
    </source>
</evidence>
<protein>
    <submittedName>
        <fullName evidence="7">RNA polymerase sigma factor</fullName>
    </submittedName>
</protein>
<dbReference type="InterPro" id="IPR013325">
    <property type="entry name" value="RNA_pol_sigma_r2"/>
</dbReference>
<keyword evidence="2" id="KW-0805">Transcription regulation</keyword>
<dbReference type="PANTHER" id="PTHR43133">
    <property type="entry name" value="RNA POLYMERASE ECF-TYPE SIGMA FACTO"/>
    <property type="match status" value="1"/>
</dbReference>
<dbReference type="Proteomes" id="UP000663923">
    <property type="component" value="Chromosome"/>
</dbReference>
<keyword evidence="8" id="KW-1185">Reference proteome</keyword>
<dbReference type="InterPro" id="IPR036388">
    <property type="entry name" value="WH-like_DNA-bd_sf"/>
</dbReference>
<dbReference type="InterPro" id="IPR039425">
    <property type="entry name" value="RNA_pol_sigma-70-like"/>
</dbReference>
<evidence type="ECO:0000256" key="3">
    <source>
        <dbReference type="ARBA" id="ARBA00023082"/>
    </source>
</evidence>
<evidence type="ECO:0000259" key="5">
    <source>
        <dbReference type="Pfam" id="PF04542"/>
    </source>
</evidence>
<dbReference type="Pfam" id="PF08281">
    <property type="entry name" value="Sigma70_r4_2"/>
    <property type="match status" value="1"/>
</dbReference>
<evidence type="ECO:0000256" key="1">
    <source>
        <dbReference type="ARBA" id="ARBA00010641"/>
    </source>
</evidence>
<dbReference type="InterPro" id="IPR013324">
    <property type="entry name" value="RNA_pol_sigma_r3/r4-like"/>
</dbReference>
<dbReference type="Gene3D" id="1.10.10.10">
    <property type="entry name" value="Winged helix-like DNA-binding domain superfamily/Winged helix DNA-binding domain"/>
    <property type="match status" value="1"/>
</dbReference>
<dbReference type="PANTHER" id="PTHR43133:SF63">
    <property type="entry name" value="RNA POLYMERASE SIGMA FACTOR FECI-RELATED"/>
    <property type="match status" value="1"/>
</dbReference>
<dbReference type="SUPFAM" id="SSF88946">
    <property type="entry name" value="Sigma2 domain of RNA polymerase sigma factors"/>
    <property type="match status" value="1"/>
</dbReference>
<evidence type="ECO:0000313" key="8">
    <source>
        <dbReference type="Proteomes" id="UP000663923"/>
    </source>
</evidence>
<organism evidence="7 8">
    <name type="scientific">Parasphingorhabdus cellanae</name>
    <dbReference type="NCBI Taxonomy" id="2806553"/>
    <lineage>
        <taxon>Bacteria</taxon>
        <taxon>Pseudomonadati</taxon>
        <taxon>Pseudomonadota</taxon>
        <taxon>Alphaproteobacteria</taxon>
        <taxon>Sphingomonadales</taxon>
        <taxon>Sphingomonadaceae</taxon>
        <taxon>Parasphingorhabdus</taxon>
    </lineage>
</organism>
<dbReference type="NCBIfam" id="TIGR02937">
    <property type="entry name" value="sigma70-ECF"/>
    <property type="match status" value="1"/>
</dbReference>
<gene>
    <name evidence="7" type="ORF">J4G78_08140</name>
</gene>
<dbReference type="RefSeq" id="WP_207989983.1">
    <property type="nucleotide sequence ID" value="NZ_CP071794.1"/>
</dbReference>
<dbReference type="InterPro" id="IPR014284">
    <property type="entry name" value="RNA_pol_sigma-70_dom"/>
</dbReference>
<name>A0ABX7TA17_9SPHN</name>
<evidence type="ECO:0000256" key="2">
    <source>
        <dbReference type="ARBA" id="ARBA00023015"/>
    </source>
</evidence>
<sequence>MDQSHKKADASALPVDPDQLAKFARLYDTALTRYFAKRGCQDATVQDLVQEVFIRLAKRSVERVIENPEAYLMQTASSVWNDHLRYRQRRNHNDHIEYDEEMHAGEAFSPARVLEGKQEIERLMEALQQLPPRTRQAYLLCRVEGMKRKTAAERMGISVSGIEKHLMKATLYIARLFGDPK</sequence>
<keyword evidence="3" id="KW-0731">Sigma factor</keyword>
<feature type="domain" description="RNA polymerase sigma-70 region 2" evidence="5">
    <location>
        <begin position="32"/>
        <end position="90"/>
    </location>
</feature>
<dbReference type="EMBL" id="CP071794">
    <property type="protein sequence ID" value="QTD57482.1"/>
    <property type="molecule type" value="Genomic_DNA"/>
</dbReference>
<evidence type="ECO:0000313" key="7">
    <source>
        <dbReference type="EMBL" id="QTD57482.1"/>
    </source>
</evidence>
<accession>A0ABX7TA17</accession>
<keyword evidence="4" id="KW-0804">Transcription</keyword>
<reference evidence="7 8" key="1">
    <citation type="submission" date="2021-03" db="EMBL/GenBank/DDBJ databases">
        <title>Complete genome of Parasphingorhabdus_sp.JHSY0214.</title>
        <authorList>
            <person name="Yoo J.H."/>
            <person name="Bae J.W."/>
        </authorList>
    </citation>
    <scope>NUCLEOTIDE SEQUENCE [LARGE SCALE GENOMIC DNA]</scope>
    <source>
        <strain evidence="7 8">JHSY0214</strain>
    </source>
</reference>
<dbReference type="InterPro" id="IPR007627">
    <property type="entry name" value="RNA_pol_sigma70_r2"/>
</dbReference>
<dbReference type="InterPro" id="IPR013249">
    <property type="entry name" value="RNA_pol_sigma70_r4_t2"/>
</dbReference>
<dbReference type="Gene3D" id="1.10.1740.10">
    <property type="match status" value="1"/>
</dbReference>
<feature type="domain" description="RNA polymerase sigma factor 70 region 4 type 2" evidence="6">
    <location>
        <begin position="121"/>
        <end position="169"/>
    </location>
</feature>